<dbReference type="PANTHER" id="PTHR31465:SF27">
    <property type="entry name" value="DOMAIN PROTEIN, PUTATIVE (AFU_ORTHOLOGUE AFUA_3G01030)-RELATED"/>
    <property type="match status" value="1"/>
</dbReference>
<proteinExistence type="predicted"/>
<gene>
    <name evidence="6" type="ORF">FALBO_4263</name>
</gene>
<keyword evidence="7" id="KW-1185">Reference proteome</keyword>
<feature type="transmembrane region" description="Helical" evidence="5">
    <location>
        <begin position="45"/>
        <end position="65"/>
    </location>
</feature>
<dbReference type="Pfam" id="PF04479">
    <property type="entry name" value="RTA1"/>
    <property type="match status" value="1"/>
</dbReference>
<feature type="transmembrane region" description="Helical" evidence="5">
    <location>
        <begin position="12"/>
        <end position="33"/>
    </location>
</feature>
<protein>
    <submittedName>
        <fullName evidence="6">RTA1</fullName>
    </submittedName>
</protein>
<feature type="transmembrane region" description="Helical" evidence="5">
    <location>
        <begin position="198"/>
        <end position="216"/>
    </location>
</feature>
<evidence type="ECO:0000256" key="4">
    <source>
        <dbReference type="ARBA" id="ARBA00023136"/>
    </source>
</evidence>
<dbReference type="OrthoDB" id="3358017at2759"/>
<evidence type="ECO:0000313" key="7">
    <source>
        <dbReference type="Proteomes" id="UP000554235"/>
    </source>
</evidence>
<organism evidence="6 7">
    <name type="scientific">Fusarium albosuccineum</name>
    <dbReference type="NCBI Taxonomy" id="1237068"/>
    <lineage>
        <taxon>Eukaryota</taxon>
        <taxon>Fungi</taxon>
        <taxon>Dikarya</taxon>
        <taxon>Ascomycota</taxon>
        <taxon>Pezizomycotina</taxon>
        <taxon>Sordariomycetes</taxon>
        <taxon>Hypocreomycetidae</taxon>
        <taxon>Hypocreales</taxon>
        <taxon>Nectriaceae</taxon>
        <taxon>Fusarium</taxon>
        <taxon>Fusarium decemcellulare species complex</taxon>
    </lineage>
</organism>
<sequence>MPELQKYLGVVYLWQYVPSLIASIVFTVLYTLITAAHGWKMYKTKLWFCIPFFIGGVCEVLGYVFRAASWNQTGSLVLYIMQATFLLLPPVFFAASLCMVYSRLVRAVKGESCSFVSPRWTTRIFVIGDFLTLNIQSNGAGLLANDDLAHIGNAIVIAGLLAQVVLFIGFMICCFVFHRRFKAHLFETGATCEVRWQSCLHMLYWTSIFILVRNVFRVVEYIMDKEGYLQQKEWPTFVFDSVLMLLVMIAYYIWYPDNIQQHLRDPMIELMSNEQPNSEDHERLKPEPKMWHHLTGYSIILYCKYLFRSRSRRANNES</sequence>
<feature type="transmembrane region" description="Helical" evidence="5">
    <location>
        <begin position="237"/>
        <end position="255"/>
    </location>
</feature>
<accession>A0A8H4LIR4</accession>
<dbReference type="GO" id="GO:0016020">
    <property type="term" value="C:membrane"/>
    <property type="evidence" value="ECO:0007669"/>
    <property type="project" value="UniProtKB-SubCell"/>
</dbReference>
<keyword evidence="4 5" id="KW-0472">Membrane</keyword>
<feature type="transmembrane region" description="Helical" evidence="5">
    <location>
        <begin position="154"/>
        <end position="178"/>
    </location>
</feature>
<dbReference type="PANTHER" id="PTHR31465">
    <property type="entry name" value="PROTEIN RTA1-RELATED"/>
    <property type="match status" value="1"/>
</dbReference>
<feature type="transmembrane region" description="Helical" evidence="5">
    <location>
        <begin position="77"/>
        <end position="101"/>
    </location>
</feature>
<name>A0A8H4LIR4_9HYPO</name>
<dbReference type="AlphaFoldDB" id="A0A8H4LIR4"/>
<dbReference type="EMBL" id="JAADYS010000552">
    <property type="protein sequence ID" value="KAF4468852.1"/>
    <property type="molecule type" value="Genomic_DNA"/>
</dbReference>
<comment type="caution">
    <text evidence="6">The sequence shown here is derived from an EMBL/GenBank/DDBJ whole genome shotgun (WGS) entry which is preliminary data.</text>
</comment>
<keyword evidence="3 5" id="KW-1133">Transmembrane helix</keyword>
<dbReference type="InterPro" id="IPR007568">
    <property type="entry name" value="RTA1"/>
</dbReference>
<evidence type="ECO:0000256" key="1">
    <source>
        <dbReference type="ARBA" id="ARBA00004141"/>
    </source>
</evidence>
<evidence type="ECO:0000256" key="3">
    <source>
        <dbReference type="ARBA" id="ARBA00022989"/>
    </source>
</evidence>
<reference evidence="6 7" key="1">
    <citation type="submission" date="2020-01" db="EMBL/GenBank/DDBJ databases">
        <title>Identification and distribution of gene clusters putatively required for synthesis of sphingolipid metabolism inhibitors in phylogenetically diverse species of the filamentous fungus Fusarium.</title>
        <authorList>
            <person name="Kim H.-S."/>
            <person name="Busman M."/>
            <person name="Brown D.W."/>
            <person name="Divon H."/>
            <person name="Uhlig S."/>
            <person name="Proctor R.H."/>
        </authorList>
    </citation>
    <scope>NUCLEOTIDE SEQUENCE [LARGE SCALE GENOMIC DNA]</scope>
    <source>
        <strain evidence="6 7">NRRL 20459</strain>
    </source>
</reference>
<evidence type="ECO:0000256" key="2">
    <source>
        <dbReference type="ARBA" id="ARBA00022692"/>
    </source>
</evidence>
<evidence type="ECO:0000256" key="5">
    <source>
        <dbReference type="SAM" id="Phobius"/>
    </source>
</evidence>
<evidence type="ECO:0000313" key="6">
    <source>
        <dbReference type="EMBL" id="KAF4468852.1"/>
    </source>
</evidence>
<comment type="subcellular location">
    <subcellularLocation>
        <location evidence="1">Membrane</location>
        <topology evidence="1">Multi-pass membrane protein</topology>
    </subcellularLocation>
</comment>
<dbReference type="Proteomes" id="UP000554235">
    <property type="component" value="Unassembled WGS sequence"/>
</dbReference>
<keyword evidence="2 5" id="KW-0812">Transmembrane</keyword>